<dbReference type="AlphaFoldDB" id="A0A8H3Z5B3"/>
<feature type="compositionally biased region" description="Polar residues" evidence="1">
    <location>
        <begin position="693"/>
        <end position="707"/>
    </location>
</feature>
<protein>
    <submittedName>
        <fullName evidence="2">Uncharacterized protein</fullName>
    </submittedName>
</protein>
<feature type="compositionally biased region" description="Low complexity" evidence="1">
    <location>
        <begin position="655"/>
        <end position="666"/>
    </location>
</feature>
<feature type="compositionally biased region" description="Low complexity" evidence="1">
    <location>
        <begin position="408"/>
        <end position="422"/>
    </location>
</feature>
<feature type="compositionally biased region" description="Polar residues" evidence="1">
    <location>
        <begin position="674"/>
        <end position="685"/>
    </location>
</feature>
<feature type="region of interest" description="Disordered" evidence="1">
    <location>
        <begin position="263"/>
        <end position="318"/>
    </location>
</feature>
<sequence>MAGRRPSFHGNTTSSTTGSFNIIDLTDDSPPCSSHLAAPSQVSDPQGTPNLRPTPTMNLQSVQGGSSVRNMNMQMQMEMQQQLSGMSTQEQIAYANQWRQSQAQMQAARAGNGQIRPVSGPNHTQGNNMGMSAGPRPTTSLLRSSGKSRANLKPLQIAQQSMNMPVMRNSPQKYGLQYSGGAVSIPQYQIMPNSMAQSGQMPNATGRHSMPATPGQQQQHGQHQMQWQSGAVYGSARYTPEQLAQYQQHLSANEVDFSNILRNTNHTAGPVPLSNSTHPQTGQKRPLNNASGPPSKRRASQSSGMNGPQRANLSAQNQQLRQNLHTPDAINRAHSISAAMAHQHNPLTQNAMTGGNNISAMMNQMGVVSNLSPEQCQQFLAESQYIQHQQMSQTQRMMQNQQGIQNRQPTQQEVQIQRQQSQNPHSGYVKQLPQNQQHVQYQQYEQNPSINEQRTQIPHQSNAQAGVNSEQHANSVQHQQRVPNAHQYTAQNGDSIQPQTPSAQVLQQAQEQGHRDAFRTLAFQLIRQHRNQRKQSMDMETNPATNEEMNEVRPYLEKYKAHWRAKVGHNAATQVVAPNHTQFPQQNFAPLQQQRPQQQITQEQLKARQRIAPQYHQDQQTLTQRHPVQQPQTCQQLKGEQQKYQVAAVSGTPRASVSSTSASLAVKNKHRQGLPSSPIVTNSYPSPDREDQLSSSPPQQRPAQHSPPNDDIEARLEEGIKTFLRESASPEKSLGHNSSASRVVASSLAPQPSQQSTSSTPKSAMPGTPQSGPGVDGTVMSGPEKLKQSQGANAEASSRASAQQQASLASGSVSNAAPLQQAAVPSPLTSHIDSVTEHVSGEQSRPAPESLSSVVPSRSSHGEISSRGADISATIKGGSGDSPVTINPRLDFLDSITNPGGDWQLLDRADAGYGLLDPNPSYTLLPDDAWVDAADMGDKRRQENLRNFLHPEAMTVDKGSNIVQEYGSDWNDSHWDYVSDVMVQDGNQRSGRQVEEEVEPGVEAEPVFASHKGSFTSATDAFNHRINQDLGVGWEVYRDPSLFPDRDAGSVDPTTLQMIKDGTYLPTSFEFGNVNDGVARPSVNGEVVSSKE</sequence>
<feature type="compositionally biased region" description="Polar residues" evidence="1">
    <location>
        <begin position="263"/>
        <end position="292"/>
    </location>
</feature>
<accession>A0A8H3Z5B3</accession>
<feature type="compositionally biased region" description="Low complexity" evidence="1">
    <location>
        <begin position="850"/>
        <end position="859"/>
    </location>
</feature>
<dbReference type="Proteomes" id="UP000490939">
    <property type="component" value="Unassembled WGS sequence"/>
</dbReference>
<comment type="caution">
    <text evidence="2">The sequence shown here is derived from an EMBL/GenBank/DDBJ whole genome shotgun (WGS) entry which is preliminary data.</text>
</comment>
<feature type="region of interest" description="Disordered" evidence="1">
    <location>
        <begin position="449"/>
        <end position="513"/>
    </location>
</feature>
<proteinExistence type="predicted"/>
<feature type="compositionally biased region" description="Low complexity" evidence="1">
    <location>
        <begin position="215"/>
        <end position="227"/>
    </location>
</feature>
<evidence type="ECO:0000313" key="2">
    <source>
        <dbReference type="EMBL" id="KAE9985884.1"/>
    </source>
</evidence>
<evidence type="ECO:0000313" key="3">
    <source>
        <dbReference type="Proteomes" id="UP000490939"/>
    </source>
</evidence>
<feature type="compositionally biased region" description="Polar residues" evidence="1">
    <location>
        <begin position="617"/>
        <end position="644"/>
    </location>
</feature>
<feature type="region of interest" description="Disordered" evidence="1">
    <location>
        <begin position="391"/>
        <end position="429"/>
    </location>
</feature>
<gene>
    <name evidence="2" type="ORF">EG327_004526</name>
</gene>
<feature type="compositionally biased region" description="Basic and acidic residues" evidence="1">
    <location>
        <begin position="712"/>
        <end position="724"/>
    </location>
</feature>
<feature type="compositionally biased region" description="Polar residues" evidence="1">
    <location>
        <begin position="449"/>
        <end position="511"/>
    </location>
</feature>
<feature type="region of interest" description="Disordered" evidence="1">
    <location>
        <begin position="1"/>
        <end position="56"/>
    </location>
</feature>
<feature type="compositionally biased region" description="Low complexity" evidence="1">
    <location>
        <begin position="792"/>
        <end position="814"/>
    </location>
</feature>
<keyword evidence="3" id="KW-1185">Reference proteome</keyword>
<feature type="compositionally biased region" description="Low complexity" evidence="1">
    <location>
        <begin position="738"/>
        <end position="764"/>
    </location>
</feature>
<feature type="region of interest" description="Disordered" evidence="1">
    <location>
        <begin position="617"/>
        <end position="883"/>
    </location>
</feature>
<feature type="compositionally biased region" description="Polar residues" evidence="1">
    <location>
        <begin position="300"/>
        <end position="318"/>
    </location>
</feature>
<dbReference type="EMBL" id="WNWR01000269">
    <property type="protein sequence ID" value="KAE9985884.1"/>
    <property type="molecule type" value="Genomic_DNA"/>
</dbReference>
<evidence type="ECO:0000256" key="1">
    <source>
        <dbReference type="SAM" id="MobiDB-lite"/>
    </source>
</evidence>
<feature type="compositionally biased region" description="Low complexity" evidence="1">
    <location>
        <begin position="8"/>
        <end position="21"/>
    </location>
</feature>
<name>A0A8H3Z5B3_VENIN</name>
<feature type="region of interest" description="Disordered" evidence="1">
    <location>
        <begin position="123"/>
        <end position="144"/>
    </location>
</feature>
<feature type="region of interest" description="Disordered" evidence="1">
    <location>
        <begin position="195"/>
        <end position="227"/>
    </location>
</feature>
<feature type="compositionally biased region" description="Polar residues" evidence="1">
    <location>
        <begin position="391"/>
        <end position="407"/>
    </location>
</feature>
<feature type="compositionally biased region" description="Polar residues" evidence="1">
    <location>
        <begin position="40"/>
        <end position="56"/>
    </location>
</feature>
<reference evidence="2 3" key="1">
    <citation type="submission" date="2019-07" db="EMBL/GenBank/DDBJ databases">
        <title>Venturia inaequalis Genome Resource.</title>
        <authorList>
            <person name="Lichtner F.J."/>
        </authorList>
    </citation>
    <scope>NUCLEOTIDE SEQUENCE [LARGE SCALE GENOMIC DNA]</scope>
    <source>
        <strain evidence="2 3">DMI_063113</strain>
    </source>
</reference>
<organism evidence="2 3">
    <name type="scientific">Venturia inaequalis</name>
    <name type="common">Apple scab fungus</name>
    <dbReference type="NCBI Taxonomy" id="5025"/>
    <lineage>
        <taxon>Eukaryota</taxon>
        <taxon>Fungi</taxon>
        <taxon>Dikarya</taxon>
        <taxon>Ascomycota</taxon>
        <taxon>Pezizomycotina</taxon>
        <taxon>Dothideomycetes</taxon>
        <taxon>Pleosporomycetidae</taxon>
        <taxon>Venturiales</taxon>
        <taxon>Venturiaceae</taxon>
        <taxon>Venturia</taxon>
    </lineage>
</organism>